<evidence type="ECO:0000256" key="1">
    <source>
        <dbReference type="SAM" id="MobiDB-lite"/>
    </source>
</evidence>
<sequence length="92" mass="10787">MKQITICFSRTIERKNFLNLKNSHTFPKVNSFFDKAKLLATRPSENRHAEKLNFENPDVHATNPSFRTEKNHNSTNRIVPLFTPTLPKNRIH</sequence>
<comment type="caution">
    <text evidence="2">The sequence shown here is derived from an EMBL/GenBank/DDBJ whole genome shotgun (WGS) entry which is preliminary data.</text>
</comment>
<proteinExistence type="predicted"/>
<reference evidence="2 3" key="1">
    <citation type="submission" date="2013-01" db="EMBL/GenBank/DDBJ databases">
        <authorList>
            <person name="Harkins D.M."/>
            <person name="Durkin A.S."/>
            <person name="Brinkac L.M."/>
            <person name="Haft D.H."/>
            <person name="Selengut J.D."/>
            <person name="Sanka R."/>
            <person name="DePew J."/>
            <person name="Purushe J."/>
            <person name="Hartskeerl R.A."/>
            <person name="Ahmed A."/>
            <person name="van der Linden H."/>
            <person name="Goris M.G.A."/>
            <person name="Vinetz J.M."/>
            <person name="Sutton G.G."/>
            <person name="Nierman W.C."/>
            <person name="Fouts D.E."/>
        </authorList>
    </citation>
    <scope>NUCLEOTIDE SEQUENCE [LARGE SCALE GENOMIC DNA]</scope>
    <source>
        <strain evidence="2 3">MAVJ 401</strain>
    </source>
</reference>
<dbReference type="EMBL" id="AHMU02000056">
    <property type="protein sequence ID" value="EMN21269.1"/>
    <property type="molecule type" value="Genomic_DNA"/>
</dbReference>
<protein>
    <submittedName>
        <fullName evidence="2">Uncharacterized protein</fullName>
    </submittedName>
</protein>
<feature type="region of interest" description="Disordered" evidence="1">
    <location>
        <begin position="47"/>
        <end position="92"/>
    </location>
</feature>
<dbReference type="Proteomes" id="UP000012106">
    <property type="component" value="Unassembled WGS sequence"/>
</dbReference>
<organism evidence="2 3">
    <name type="scientific">Leptospira santarosai serovar Arenal str. MAVJ 401</name>
    <dbReference type="NCBI Taxonomy" id="1049976"/>
    <lineage>
        <taxon>Bacteria</taxon>
        <taxon>Pseudomonadati</taxon>
        <taxon>Spirochaetota</taxon>
        <taxon>Spirochaetia</taxon>
        <taxon>Leptospirales</taxon>
        <taxon>Leptospiraceae</taxon>
        <taxon>Leptospira</taxon>
    </lineage>
</organism>
<name>M6JH65_9LEPT</name>
<evidence type="ECO:0000313" key="3">
    <source>
        <dbReference type="Proteomes" id="UP000012106"/>
    </source>
</evidence>
<accession>M6JH65</accession>
<dbReference type="AlphaFoldDB" id="M6JH65"/>
<evidence type="ECO:0000313" key="2">
    <source>
        <dbReference type="EMBL" id="EMN21269.1"/>
    </source>
</evidence>
<gene>
    <name evidence="2" type="ORF">LEP1GSC063_4378</name>
</gene>